<accession>A0ABW0NDZ8</accession>
<evidence type="ECO:0000256" key="1">
    <source>
        <dbReference type="SAM" id="Coils"/>
    </source>
</evidence>
<protein>
    <submittedName>
        <fullName evidence="3">Uncharacterized protein</fullName>
    </submittedName>
</protein>
<dbReference type="RefSeq" id="WP_376849242.1">
    <property type="nucleotide sequence ID" value="NZ_JBHSMF010000005.1"/>
</dbReference>
<dbReference type="Proteomes" id="UP001596037">
    <property type="component" value="Unassembled WGS sequence"/>
</dbReference>
<feature type="region of interest" description="Disordered" evidence="2">
    <location>
        <begin position="1"/>
        <end position="23"/>
    </location>
</feature>
<reference evidence="4" key="1">
    <citation type="journal article" date="2019" name="Int. J. Syst. Evol. Microbiol.">
        <title>The Global Catalogue of Microorganisms (GCM) 10K type strain sequencing project: providing services to taxonomists for standard genome sequencing and annotation.</title>
        <authorList>
            <consortium name="The Broad Institute Genomics Platform"/>
            <consortium name="The Broad Institute Genome Sequencing Center for Infectious Disease"/>
            <person name="Wu L."/>
            <person name="Ma J."/>
        </authorList>
    </citation>
    <scope>NUCLEOTIDE SEQUENCE [LARGE SCALE GENOMIC DNA]</scope>
    <source>
        <strain evidence="4">CCUG 57401</strain>
    </source>
</reference>
<evidence type="ECO:0000256" key="2">
    <source>
        <dbReference type="SAM" id="MobiDB-lite"/>
    </source>
</evidence>
<feature type="coiled-coil region" evidence="1">
    <location>
        <begin position="58"/>
        <end position="99"/>
    </location>
</feature>
<name>A0ABW0NDZ8_9BURK</name>
<gene>
    <name evidence="3" type="ORF">ACFPOE_06730</name>
</gene>
<evidence type="ECO:0000313" key="4">
    <source>
        <dbReference type="Proteomes" id="UP001596037"/>
    </source>
</evidence>
<comment type="caution">
    <text evidence="3">The sequence shown here is derived from an EMBL/GenBank/DDBJ whole genome shotgun (WGS) entry which is preliminary data.</text>
</comment>
<dbReference type="EMBL" id="JBHSMF010000005">
    <property type="protein sequence ID" value="MFC5497222.1"/>
    <property type="molecule type" value="Genomic_DNA"/>
</dbReference>
<keyword evidence="4" id="KW-1185">Reference proteome</keyword>
<proteinExistence type="predicted"/>
<feature type="compositionally biased region" description="Polar residues" evidence="2">
    <location>
        <begin position="1"/>
        <end position="10"/>
    </location>
</feature>
<evidence type="ECO:0000313" key="3">
    <source>
        <dbReference type="EMBL" id="MFC5497222.1"/>
    </source>
</evidence>
<keyword evidence="1" id="KW-0175">Coiled coil</keyword>
<organism evidence="3 4">
    <name type="scientific">Caenimonas terrae</name>
    <dbReference type="NCBI Taxonomy" id="696074"/>
    <lineage>
        <taxon>Bacteria</taxon>
        <taxon>Pseudomonadati</taxon>
        <taxon>Pseudomonadota</taxon>
        <taxon>Betaproteobacteria</taxon>
        <taxon>Burkholderiales</taxon>
        <taxon>Comamonadaceae</taxon>
        <taxon>Caenimonas</taxon>
    </lineage>
</organism>
<sequence length="106" mass="11779">MQMNVQTSAARPSRPLYQARQKTSEVRDQLEVASAELGLTNAVLGHSLPDSVKRSGEVQRALSQNEAIEEKVQEAADELQVVTDLLQEEVAERERLERELASRPPA</sequence>